<keyword evidence="3" id="KW-1133">Transmembrane helix</keyword>
<comment type="caution">
    <text evidence="4">The sequence shown here is derived from an EMBL/GenBank/DDBJ whole genome shotgun (WGS) entry which is preliminary data.</text>
</comment>
<organism evidence="4 5">
    <name type="scientific">Neonectria punicea</name>
    <dbReference type="NCBI Taxonomy" id="979145"/>
    <lineage>
        <taxon>Eukaryota</taxon>
        <taxon>Fungi</taxon>
        <taxon>Dikarya</taxon>
        <taxon>Ascomycota</taxon>
        <taxon>Pezizomycotina</taxon>
        <taxon>Sordariomycetes</taxon>
        <taxon>Hypocreomycetidae</taxon>
        <taxon>Hypocreales</taxon>
        <taxon>Nectriaceae</taxon>
        <taxon>Neonectria</taxon>
    </lineage>
</organism>
<dbReference type="EMBL" id="JAZAVJ010000009">
    <property type="protein sequence ID" value="KAK7423488.1"/>
    <property type="molecule type" value="Genomic_DNA"/>
</dbReference>
<keyword evidence="5" id="KW-1185">Reference proteome</keyword>
<keyword evidence="2" id="KW-0843">Virulence</keyword>
<gene>
    <name evidence="4" type="ORF">QQX98_000945</name>
</gene>
<name>A0ABR1HQI6_9HYPO</name>
<keyword evidence="3" id="KW-0812">Transmembrane</keyword>
<dbReference type="InterPro" id="IPR053214">
    <property type="entry name" value="LysM12-like"/>
</dbReference>
<evidence type="ECO:0000313" key="4">
    <source>
        <dbReference type="EMBL" id="KAK7423488.1"/>
    </source>
</evidence>
<reference evidence="4 5" key="1">
    <citation type="journal article" date="2025" name="Microbiol. Resour. Announc.">
        <title>Draft genome sequences for Neonectria magnoliae and Neonectria punicea, canker pathogens of Liriodendron tulipifera and Acer saccharum in West Virginia.</title>
        <authorList>
            <person name="Petronek H.M."/>
            <person name="Kasson M.T."/>
            <person name="Metheny A.M."/>
            <person name="Stauder C.M."/>
            <person name="Lovett B."/>
            <person name="Lynch S.C."/>
            <person name="Garnas J.R."/>
            <person name="Kasson L.R."/>
            <person name="Stajich J.E."/>
        </authorList>
    </citation>
    <scope>NUCLEOTIDE SEQUENCE [LARGE SCALE GENOMIC DNA]</scope>
    <source>
        <strain evidence="4 5">NRRL 64653</strain>
    </source>
</reference>
<feature type="transmembrane region" description="Helical" evidence="3">
    <location>
        <begin position="220"/>
        <end position="240"/>
    </location>
</feature>
<dbReference type="PANTHER" id="PTHR47700">
    <property type="entry name" value="V CHITINASE, PUTATIVE (AFU_ORTHOLOGUE AFUA_6G13720)-RELATED"/>
    <property type="match status" value="1"/>
</dbReference>
<evidence type="ECO:0000256" key="1">
    <source>
        <dbReference type="ARBA" id="ARBA00022669"/>
    </source>
</evidence>
<evidence type="ECO:0000313" key="5">
    <source>
        <dbReference type="Proteomes" id="UP001498476"/>
    </source>
</evidence>
<dbReference type="Proteomes" id="UP001498476">
    <property type="component" value="Unassembled WGS sequence"/>
</dbReference>
<evidence type="ECO:0000256" key="2">
    <source>
        <dbReference type="ARBA" id="ARBA00023026"/>
    </source>
</evidence>
<keyword evidence="3" id="KW-0472">Membrane</keyword>
<proteinExistence type="predicted"/>
<evidence type="ECO:0000256" key="3">
    <source>
        <dbReference type="SAM" id="Phobius"/>
    </source>
</evidence>
<sequence length="278" mass="30558">MDEDTKASQAKLCASYNFAGTSDWAVDLQEFVDTGEKEDDYDPNYVATISDHFEDCDSDFISLSQLKNQKSKVPSYLYKDGSDGIDWLHTTVPNTTFTLQDSDGFYKAVAKDSGIEKGWIKFGDIDVKVAHGCQNYPQASDNIEVFNPKDVISKSYDKSKSLLQRLQLLKTIGDLDSQLNWSDLVDAASLPALKMTQVVESMKKVLEEAKKIAKAKREAIIANFIGSILFFISIVSEVAAASSMTAIRAALQMVEAAAEAGLVAYAIVQDPDNAFMTI</sequence>
<accession>A0ABR1HQI6</accession>
<keyword evidence="1" id="KW-0147">Chitin-binding</keyword>
<dbReference type="PANTHER" id="PTHR47700:SF2">
    <property type="entry name" value="CHITINASE"/>
    <property type="match status" value="1"/>
</dbReference>
<protein>
    <submittedName>
        <fullName evidence="4">Uncharacterized protein</fullName>
    </submittedName>
</protein>